<comment type="caution">
    <text evidence="3">The sequence shown here is derived from an EMBL/GenBank/DDBJ whole genome shotgun (WGS) entry which is preliminary data.</text>
</comment>
<evidence type="ECO:0000313" key="4">
    <source>
        <dbReference type="Proteomes" id="UP000310189"/>
    </source>
</evidence>
<dbReference type="Proteomes" id="UP000310189">
    <property type="component" value="Unassembled WGS sequence"/>
</dbReference>
<dbReference type="Pfam" id="PF13489">
    <property type="entry name" value="Methyltransf_23"/>
    <property type="match status" value="1"/>
</dbReference>
<name>A0A4T0FKW1_9BASI</name>
<evidence type="ECO:0008006" key="5">
    <source>
        <dbReference type="Google" id="ProtNLM"/>
    </source>
</evidence>
<dbReference type="SUPFAM" id="SSF53335">
    <property type="entry name" value="S-adenosyl-L-methionine-dependent methyltransferases"/>
    <property type="match status" value="1"/>
</dbReference>
<keyword evidence="1" id="KW-0489">Methyltransferase</keyword>
<dbReference type="PANTHER" id="PTHR13090:SF1">
    <property type="entry name" value="ARGININE-HYDROXYLASE NDUFAF5, MITOCHONDRIAL"/>
    <property type="match status" value="1"/>
</dbReference>
<dbReference type="InterPro" id="IPR050602">
    <property type="entry name" value="Malonyl-ACP_OMT"/>
</dbReference>
<protein>
    <recommendedName>
        <fullName evidence="5">Methyltransferase type 11 domain-containing protein</fullName>
    </recommendedName>
</protein>
<dbReference type="OrthoDB" id="16816at2759"/>
<evidence type="ECO:0000313" key="3">
    <source>
        <dbReference type="EMBL" id="TIA87346.1"/>
    </source>
</evidence>
<evidence type="ECO:0000256" key="1">
    <source>
        <dbReference type="ARBA" id="ARBA00022603"/>
    </source>
</evidence>
<dbReference type="PANTHER" id="PTHR13090">
    <property type="entry name" value="ARGININE-HYDROXYLASE NDUFAF5, MITOCHONDRIAL"/>
    <property type="match status" value="1"/>
</dbReference>
<dbReference type="EMBL" id="SPNW01000058">
    <property type="protein sequence ID" value="TIA87346.1"/>
    <property type="molecule type" value="Genomic_DNA"/>
</dbReference>
<accession>A0A4T0FKW1</accession>
<organism evidence="3 4">
    <name type="scientific">Wallemia hederae</name>
    <dbReference type="NCBI Taxonomy" id="1540922"/>
    <lineage>
        <taxon>Eukaryota</taxon>
        <taxon>Fungi</taxon>
        <taxon>Dikarya</taxon>
        <taxon>Basidiomycota</taxon>
        <taxon>Wallemiomycotina</taxon>
        <taxon>Wallemiomycetes</taxon>
        <taxon>Wallemiales</taxon>
        <taxon>Wallemiaceae</taxon>
        <taxon>Wallemia</taxon>
    </lineage>
</organism>
<evidence type="ECO:0000256" key="2">
    <source>
        <dbReference type="ARBA" id="ARBA00022679"/>
    </source>
</evidence>
<keyword evidence="4" id="KW-1185">Reference proteome</keyword>
<dbReference type="GO" id="GO:0008168">
    <property type="term" value="F:methyltransferase activity"/>
    <property type="evidence" value="ECO:0007669"/>
    <property type="project" value="UniProtKB-KW"/>
</dbReference>
<reference evidence="3 4" key="1">
    <citation type="submission" date="2019-03" db="EMBL/GenBank/DDBJ databases">
        <title>Sequencing 23 genomes of Wallemia ichthyophaga.</title>
        <authorList>
            <person name="Gostincar C."/>
        </authorList>
    </citation>
    <scope>NUCLEOTIDE SEQUENCE [LARGE SCALE GENOMIC DNA]</scope>
    <source>
        <strain evidence="3 4">EXF-5753</strain>
    </source>
</reference>
<dbReference type="AlphaFoldDB" id="A0A4T0FKW1"/>
<dbReference type="GO" id="GO:0005739">
    <property type="term" value="C:mitochondrion"/>
    <property type="evidence" value="ECO:0007669"/>
    <property type="project" value="TreeGrafter"/>
</dbReference>
<dbReference type="InterPro" id="IPR029063">
    <property type="entry name" value="SAM-dependent_MTases_sf"/>
</dbReference>
<dbReference type="Gene3D" id="3.40.50.150">
    <property type="entry name" value="Vaccinia Virus protein VP39"/>
    <property type="match status" value="1"/>
</dbReference>
<dbReference type="GO" id="GO:0032259">
    <property type="term" value="P:methylation"/>
    <property type="evidence" value="ECO:0007669"/>
    <property type="project" value="UniProtKB-KW"/>
</dbReference>
<sequence length="327" mass="36615">MSVLFRQARGLATHSNINSIPKPTPSVFNVFDRSTKMWQKDVAASRLNESRTVDYIKDEIGESFRDRLLDIKRRYSKAICIGSGSNQVARVVDEEELADDIHIADSSERAVLRDKDSDVDFAKIPSRHHIDEENPSLHSLFQPNSTDIIISSLGLHWVNDLPGALIQFNHALKPDSPLLGCLFGGDTLFELRTSLQLAEQERWGGFGPHVSPMTDTTDVGNLMNRAGFTLLTIDIDDLVINYPSMFELIEDLKFMGESNAINGRRAHISRDTLIAAAEIYRSLHGNEDGTIPATFQIINVIGWKKSDDQLKPLKRGTATRSMKELEN</sequence>
<gene>
    <name evidence="3" type="ORF">E3P99_03223</name>
</gene>
<dbReference type="GO" id="GO:0032981">
    <property type="term" value="P:mitochondrial respiratory chain complex I assembly"/>
    <property type="evidence" value="ECO:0007669"/>
    <property type="project" value="TreeGrafter"/>
</dbReference>
<keyword evidence="2" id="KW-0808">Transferase</keyword>
<proteinExistence type="predicted"/>